<keyword evidence="1" id="KW-0472">Membrane</keyword>
<dbReference type="InterPro" id="IPR045584">
    <property type="entry name" value="Pilin-like"/>
</dbReference>
<dbReference type="SUPFAM" id="SSF54523">
    <property type="entry name" value="Pili subunits"/>
    <property type="match status" value="1"/>
</dbReference>
<evidence type="ECO:0000313" key="3">
    <source>
        <dbReference type="Proteomes" id="UP000264071"/>
    </source>
</evidence>
<feature type="transmembrane region" description="Helical" evidence="1">
    <location>
        <begin position="12"/>
        <end position="32"/>
    </location>
</feature>
<keyword evidence="1" id="KW-0812">Transmembrane</keyword>
<dbReference type="Proteomes" id="UP000264071">
    <property type="component" value="Unassembled WGS sequence"/>
</dbReference>
<dbReference type="EMBL" id="DPIY01000011">
    <property type="protein sequence ID" value="HCT58807.1"/>
    <property type="molecule type" value="Genomic_DNA"/>
</dbReference>
<organism evidence="2 3">
    <name type="scientific">Gemmatimonas aurantiaca</name>
    <dbReference type="NCBI Taxonomy" id="173480"/>
    <lineage>
        <taxon>Bacteria</taxon>
        <taxon>Pseudomonadati</taxon>
        <taxon>Gemmatimonadota</taxon>
        <taxon>Gemmatimonadia</taxon>
        <taxon>Gemmatimonadales</taxon>
        <taxon>Gemmatimonadaceae</taxon>
        <taxon>Gemmatimonas</taxon>
    </lineage>
</organism>
<protein>
    <submittedName>
        <fullName evidence="2">Prepilin-type cleavage/methylation domain-containing protein</fullName>
    </submittedName>
</protein>
<gene>
    <name evidence="2" type="ORF">DGD08_16520</name>
</gene>
<dbReference type="InterPro" id="IPR012902">
    <property type="entry name" value="N_methyl_site"/>
</dbReference>
<dbReference type="Pfam" id="PF07963">
    <property type="entry name" value="N_methyl"/>
    <property type="match status" value="1"/>
</dbReference>
<dbReference type="Gene3D" id="3.30.700.10">
    <property type="entry name" value="Glycoprotein, Type 4 Pilin"/>
    <property type="match status" value="1"/>
</dbReference>
<dbReference type="PROSITE" id="PS00409">
    <property type="entry name" value="PROKAR_NTER_METHYL"/>
    <property type="match status" value="1"/>
</dbReference>
<name>A0A3D4VEN4_9BACT</name>
<dbReference type="AlphaFoldDB" id="A0A3D4VEN4"/>
<dbReference type="NCBIfam" id="TIGR02532">
    <property type="entry name" value="IV_pilin_GFxxxE"/>
    <property type="match status" value="1"/>
</dbReference>
<evidence type="ECO:0000313" key="2">
    <source>
        <dbReference type="EMBL" id="HCT58807.1"/>
    </source>
</evidence>
<evidence type="ECO:0000256" key="1">
    <source>
        <dbReference type="SAM" id="Phobius"/>
    </source>
</evidence>
<proteinExistence type="predicted"/>
<sequence length="190" mass="20381">MPAHSSRHRAGFTLLELIAVVTIVGAVMAIAAPRFRIARSTELQLAGMQMAQDIDVARTRSLSTRLLVRVSFNTTTKQYGGYLDHDGDGTLTQSAAEWQALRGFGERPLPKGISFGRGAAPGIPDDASSQAVTFTNSRVEFDSRGLVRPMGSSGVVYMTADLEPKAVVAISVAPSGNARFWTWSPEGGWK</sequence>
<accession>A0A3D4VEN4</accession>
<reference evidence="2 3" key="1">
    <citation type="journal article" date="2018" name="Nat. Biotechnol.">
        <title>A standardized bacterial taxonomy based on genome phylogeny substantially revises the tree of life.</title>
        <authorList>
            <person name="Parks D.H."/>
            <person name="Chuvochina M."/>
            <person name="Waite D.W."/>
            <person name="Rinke C."/>
            <person name="Skarshewski A."/>
            <person name="Chaumeil P.A."/>
            <person name="Hugenholtz P."/>
        </authorList>
    </citation>
    <scope>NUCLEOTIDE SEQUENCE [LARGE SCALE GENOMIC DNA]</scope>
    <source>
        <strain evidence="2">UBA8844</strain>
    </source>
</reference>
<keyword evidence="1" id="KW-1133">Transmembrane helix</keyword>
<comment type="caution">
    <text evidence="2">The sequence shown here is derived from an EMBL/GenBank/DDBJ whole genome shotgun (WGS) entry which is preliminary data.</text>
</comment>